<evidence type="ECO:0000313" key="2">
    <source>
        <dbReference type="EMBL" id="OEV11001.1"/>
    </source>
</evidence>
<feature type="transmembrane region" description="Helical" evidence="1">
    <location>
        <begin position="27"/>
        <end position="47"/>
    </location>
</feature>
<keyword evidence="3" id="KW-1185">Reference proteome</keyword>
<keyword evidence="1" id="KW-1133">Transmembrane helix</keyword>
<proteinExistence type="predicted"/>
<keyword evidence="1" id="KW-0472">Membrane</keyword>
<reference evidence="2 3" key="1">
    <citation type="journal article" date="2016" name="Front. Microbiol.">
        <title>Comparative Genomics Analysis of Streptomyces Species Reveals Their Adaptation to the Marine Environment and Their Diversity at the Genomic Level.</title>
        <authorList>
            <person name="Tian X."/>
            <person name="Zhang Z."/>
            <person name="Yang T."/>
            <person name="Chen M."/>
            <person name="Li J."/>
            <person name="Chen F."/>
            <person name="Yang J."/>
            <person name="Li W."/>
            <person name="Zhang B."/>
            <person name="Zhang Z."/>
            <person name="Wu J."/>
            <person name="Zhang C."/>
            <person name="Long L."/>
            <person name="Xiao J."/>
        </authorList>
    </citation>
    <scope>NUCLEOTIDE SEQUENCE [LARGE SCALE GENOMIC DNA]</scope>
    <source>
        <strain evidence="2 3">SCSIO 10429</strain>
    </source>
</reference>
<dbReference type="Proteomes" id="UP000176005">
    <property type="component" value="Unassembled WGS sequence"/>
</dbReference>
<comment type="caution">
    <text evidence="2">The sequence shown here is derived from an EMBL/GenBank/DDBJ whole genome shotgun (WGS) entry which is preliminary data.</text>
</comment>
<evidence type="ECO:0000313" key="3">
    <source>
        <dbReference type="Proteomes" id="UP000176005"/>
    </source>
</evidence>
<accession>A0A1E7L4F1</accession>
<name>A0A1E7L4F1_9ACTN</name>
<gene>
    <name evidence="2" type="ORF">AN218_14915</name>
</gene>
<evidence type="ECO:0000256" key="1">
    <source>
        <dbReference type="SAM" id="Phobius"/>
    </source>
</evidence>
<organism evidence="2 3">
    <name type="scientific">Streptomyces nanshensis</name>
    <dbReference type="NCBI Taxonomy" id="518642"/>
    <lineage>
        <taxon>Bacteria</taxon>
        <taxon>Bacillati</taxon>
        <taxon>Actinomycetota</taxon>
        <taxon>Actinomycetes</taxon>
        <taxon>Kitasatosporales</taxon>
        <taxon>Streptomycetaceae</taxon>
        <taxon>Streptomyces</taxon>
    </lineage>
</organism>
<protein>
    <submittedName>
        <fullName evidence="2">Uncharacterized protein</fullName>
    </submittedName>
</protein>
<keyword evidence="1" id="KW-0812">Transmembrane</keyword>
<dbReference type="AlphaFoldDB" id="A0A1E7L4F1"/>
<sequence>MYWFVGLLLLAVAVVLALTLTGTPIGAAIQIMAWIYVPIAVVVNFWLRRRKRLAMPQLSMSLDDVRDRVDTDGLRSVKANKGEVSAVKELRRQEPMLSLKDAVDLVRQL</sequence>
<dbReference type="EMBL" id="LJGW01000256">
    <property type="protein sequence ID" value="OEV11001.1"/>
    <property type="molecule type" value="Genomic_DNA"/>
</dbReference>